<reference evidence="2 3" key="1">
    <citation type="submission" date="2018-02" db="EMBL/GenBank/DDBJ databases">
        <title>Subsurface microbial communities from deep shales in Ohio and West Virginia, USA.</title>
        <authorList>
            <person name="Wrighton K."/>
        </authorList>
    </citation>
    <scope>NUCLEOTIDE SEQUENCE [LARGE SCALE GENOMIC DNA]</scope>
    <source>
        <strain evidence="2 3">OWC-G53F</strain>
    </source>
</reference>
<dbReference type="PANTHER" id="PTHR38016:SF1">
    <property type="entry name" value="LIMITING CO2-INDUCIBLE PROTEIN B_C BETA CARBONYIC ANHYDRASE DOMAIN-CONTAINING PROTEIN"/>
    <property type="match status" value="1"/>
</dbReference>
<proteinExistence type="predicted"/>
<dbReference type="RefSeq" id="WP_104422403.1">
    <property type="nucleotide sequence ID" value="NZ_PTIY01000002.1"/>
</dbReference>
<dbReference type="InterPro" id="IPR040703">
    <property type="entry name" value="LCIB/C_CA"/>
</dbReference>
<evidence type="ECO:0000259" key="1">
    <source>
        <dbReference type="Pfam" id="PF18599"/>
    </source>
</evidence>
<keyword evidence="3" id="KW-1185">Reference proteome</keyword>
<protein>
    <recommendedName>
        <fullName evidence="1">Limiting CO2-inducible protein B/C beta carbonyic anhydrase domain-containing protein</fullName>
    </recommendedName>
</protein>
<comment type="caution">
    <text evidence="2">The sequence shown here is derived from an EMBL/GenBank/DDBJ whole genome shotgun (WGS) entry which is preliminary data.</text>
</comment>
<name>A0A2S6H6R7_9GAMM</name>
<sequence>MNNSYLKTIRKYYPNAIYSEIFGKLVIEYLKQIGFNPDEVMTANSICSDDINAMQFSISDSGLLGPFYLGGLDGFPFTGLTGIQAFAHHMPEDGALLIFYGPHIGITKEGEIGKVVRRGQDHESNCCGAAQAALDKINDKPQEPSLLDYQEDTIVQLFQQNKVRIEDEPYPIQEATEVMYEAVQERIHLLITKSKDEFVGKYLILIGSIFINVDEGADSCITYKEFRTINLDTNEEKDHLKGFVTYLAKNKLD</sequence>
<evidence type="ECO:0000313" key="3">
    <source>
        <dbReference type="Proteomes" id="UP000238071"/>
    </source>
</evidence>
<gene>
    <name evidence="2" type="ORF">B0F88_102110</name>
</gene>
<dbReference type="PANTHER" id="PTHR38016">
    <property type="entry name" value="UNNAMED PRODUCT"/>
    <property type="match status" value="1"/>
</dbReference>
<evidence type="ECO:0000313" key="2">
    <source>
        <dbReference type="EMBL" id="PPK73131.1"/>
    </source>
</evidence>
<dbReference type="EMBL" id="PTIY01000002">
    <property type="protein sequence ID" value="PPK73131.1"/>
    <property type="molecule type" value="Genomic_DNA"/>
</dbReference>
<accession>A0A2S6H6R7</accession>
<organism evidence="2 3">
    <name type="scientific">Methylobacter tundripaludum</name>
    <dbReference type="NCBI Taxonomy" id="173365"/>
    <lineage>
        <taxon>Bacteria</taxon>
        <taxon>Pseudomonadati</taxon>
        <taxon>Pseudomonadota</taxon>
        <taxon>Gammaproteobacteria</taxon>
        <taxon>Methylococcales</taxon>
        <taxon>Methylococcaceae</taxon>
        <taxon>Methylobacter</taxon>
    </lineage>
</organism>
<dbReference type="OrthoDB" id="5570271at2"/>
<feature type="domain" description="Limiting CO2-inducible protein B/C beta carbonyic anhydrase" evidence="1">
    <location>
        <begin position="22"/>
        <end position="227"/>
    </location>
</feature>
<dbReference type="Pfam" id="PF18599">
    <property type="entry name" value="LCIB_C_CA"/>
    <property type="match status" value="1"/>
</dbReference>
<dbReference type="AlphaFoldDB" id="A0A2S6H6R7"/>
<dbReference type="Proteomes" id="UP000238071">
    <property type="component" value="Unassembled WGS sequence"/>
</dbReference>